<gene>
    <name evidence="2" type="ORF">TCDM_07173</name>
</gene>
<feature type="compositionally biased region" description="Polar residues" evidence="1">
    <location>
        <begin position="87"/>
        <end position="99"/>
    </location>
</feature>
<dbReference type="AlphaFoldDB" id="V5BJL1"/>
<dbReference type="EMBL" id="AYLP01000083">
    <property type="protein sequence ID" value="ESS64658.1"/>
    <property type="molecule type" value="Genomic_DNA"/>
</dbReference>
<organism evidence="2 3">
    <name type="scientific">Trypanosoma cruzi Dm28c</name>
    <dbReference type="NCBI Taxonomy" id="1416333"/>
    <lineage>
        <taxon>Eukaryota</taxon>
        <taxon>Discoba</taxon>
        <taxon>Euglenozoa</taxon>
        <taxon>Kinetoplastea</taxon>
        <taxon>Metakinetoplastina</taxon>
        <taxon>Trypanosomatida</taxon>
        <taxon>Trypanosomatidae</taxon>
        <taxon>Trypanosoma</taxon>
        <taxon>Schizotrypanum</taxon>
    </lineage>
</organism>
<dbReference type="VEuPathDB" id="TriTrypDB:TCDM_07173"/>
<protein>
    <submittedName>
        <fullName evidence="2">Uncharacterized protein</fullName>
    </submittedName>
</protein>
<feature type="region of interest" description="Disordered" evidence="1">
    <location>
        <begin position="39"/>
        <end position="74"/>
    </location>
</feature>
<feature type="region of interest" description="Disordered" evidence="1">
    <location>
        <begin position="87"/>
        <end position="135"/>
    </location>
</feature>
<evidence type="ECO:0000256" key="1">
    <source>
        <dbReference type="SAM" id="MobiDB-lite"/>
    </source>
</evidence>
<feature type="region of interest" description="Disordered" evidence="1">
    <location>
        <begin position="187"/>
        <end position="226"/>
    </location>
</feature>
<accession>V5BJL1</accession>
<comment type="caution">
    <text evidence="2">The sequence shown here is derived from an EMBL/GenBank/DDBJ whole genome shotgun (WGS) entry which is preliminary data.</text>
</comment>
<evidence type="ECO:0000313" key="2">
    <source>
        <dbReference type="EMBL" id="ESS64658.1"/>
    </source>
</evidence>
<dbReference type="OrthoDB" id="251228at2759"/>
<reference evidence="2 3" key="1">
    <citation type="journal article" date="2014" name="Genome Announc.">
        <title>Trypanosoma cruzi Clone Dm28c Draft Genome Sequence.</title>
        <authorList>
            <person name="Grisard E.C."/>
            <person name="Teixeira S.M."/>
            <person name="de Almeida L.G."/>
            <person name="Stoco P.H."/>
            <person name="Gerber A.L."/>
            <person name="Talavera-Lopez C."/>
            <person name="Lima O.C."/>
            <person name="Andersson B."/>
            <person name="de Vasconcelos A.T."/>
        </authorList>
    </citation>
    <scope>NUCLEOTIDE SEQUENCE [LARGE SCALE GENOMIC DNA]</scope>
    <source>
        <strain evidence="2 3">Dm28c</strain>
    </source>
</reference>
<sequence length="294" mass="32704">MNGGGRGGREMSNCVECSIDAYDDEGGFTSTTILIETCRSDAGSSRRSSKKSTSTMRTRRRKKMQKQQQQQQQQIWLTEGEDFFQQSSYSPTRHASSSGRARCSVKTPFSSGTAGAPYNKKLRKKNMQQQQQQRHHFSFGCKTATNSGGETSSSSFFISPTHRVVAEATTPWNNAYGTSAGRYHFFGQGGLPTNVSRGTTRRKRDDDNDDDMDDKSFPSNLGRRDRAAFGGGSRLLAPLRSPSVLPPLELLPASRVEISGDLLESCLLDVCLGDDDDSLFFLSRYIYAYIYTRR</sequence>
<name>V5BJL1_TRYCR</name>
<proteinExistence type="predicted"/>
<dbReference type="Proteomes" id="UP000017861">
    <property type="component" value="Unassembled WGS sequence"/>
</dbReference>
<evidence type="ECO:0000313" key="3">
    <source>
        <dbReference type="Proteomes" id="UP000017861"/>
    </source>
</evidence>